<protein>
    <submittedName>
        <fullName evidence="1">Uncharacterized protein</fullName>
    </submittedName>
</protein>
<keyword evidence="2" id="KW-1185">Reference proteome</keyword>
<dbReference type="OrthoDB" id="205223at2157"/>
<evidence type="ECO:0000313" key="1">
    <source>
        <dbReference type="EMBL" id="MXV63554.1"/>
    </source>
</evidence>
<sequence length="116" mass="11971">MEFAVSRDGTALVTLQGGSDTTACDDATADFTSTLESLEADGTVVDWTIDEAEIYEHPSGPFDPYTIAVEFAVTVIVDAGDADEAAEVGADTIDDTLERADIDAVSYTSAPAASAA</sequence>
<accession>A0A6B0VQ05</accession>
<gene>
    <name evidence="1" type="ORF">GS429_16120</name>
</gene>
<organism evidence="1 2">
    <name type="scientific">Natronorubrum halalkaliphilum</name>
    <dbReference type="NCBI Taxonomy" id="2691917"/>
    <lineage>
        <taxon>Archaea</taxon>
        <taxon>Methanobacteriati</taxon>
        <taxon>Methanobacteriota</taxon>
        <taxon>Stenosarchaea group</taxon>
        <taxon>Halobacteria</taxon>
        <taxon>Halobacteriales</taxon>
        <taxon>Natrialbaceae</taxon>
        <taxon>Natronorubrum</taxon>
    </lineage>
</organism>
<dbReference type="Proteomes" id="UP000434101">
    <property type="component" value="Unassembled WGS sequence"/>
</dbReference>
<dbReference type="EMBL" id="WUYX01000053">
    <property type="protein sequence ID" value="MXV63554.1"/>
    <property type="molecule type" value="Genomic_DNA"/>
</dbReference>
<name>A0A6B0VQ05_9EURY</name>
<proteinExistence type="predicted"/>
<dbReference type="AlphaFoldDB" id="A0A6B0VQ05"/>
<comment type="caution">
    <text evidence="1">The sequence shown here is derived from an EMBL/GenBank/DDBJ whole genome shotgun (WGS) entry which is preliminary data.</text>
</comment>
<evidence type="ECO:0000313" key="2">
    <source>
        <dbReference type="Proteomes" id="UP000434101"/>
    </source>
</evidence>
<reference evidence="1 2" key="1">
    <citation type="submission" date="2020-01" db="EMBL/GenBank/DDBJ databases">
        <title>Natronorubrum sp. JWXQ-INN 674 isolated from Inner Mongolia Autonomous Region of China.</title>
        <authorList>
            <person name="Xue Q."/>
        </authorList>
    </citation>
    <scope>NUCLEOTIDE SEQUENCE [LARGE SCALE GENOMIC DNA]</scope>
    <source>
        <strain evidence="1 2">JWXQ-INN-674</strain>
    </source>
</reference>
<dbReference type="RefSeq" id="WP_160066364.1">
    <property type="nucleotide sequence ID" value="NZ_WUYX01000053.1"/>
</dbReference>